<dbReference type="GO" id="GO:0005886">
    <property type="term" value="C:plasma membrane"/>
    <property type="evidence" value="ECO:0007669"/>
    <property type="project" value="UniProtKB-SubCell"/>
</dbReference>
<comment type="subcellular location">
    <subcellularLocation>
        <location evidence="1">Cell inner membrane</location>
        <topology evidence="1">Single-pass type II membrane protein</topology>
        <orientation evidence="1">Periplasmic side</orientation>
    </subcellularLocation>
</comment>
<dbReference type="EMBL" id="PDKT01000005">
    <property type="protein sequence ID" value="PPI87699.1"/>
    <property type="molecule type" value="Genomic_DNA"/>
</dbReference>
<proteinExistence type="inferred from homology"/>
<evidence type="ECO:0000313" key="15">
    <source>
        <dbReference type="EMBL" id="PPI87699.1"/>
    </source>
</evidence>
<keyword evidence="7" id="KW-0143">Chaperone</keyword>
<dbReference type="SUPFAM" id="SSF54534">
    <property type="entry name" value="FKBP-like"/>
    <property type="match status" value="1"/>
</dbReference>
<dbReference type="Proteomes" id="UP000296153">
    <property type="component" value="Unassembled WGS sequence"/>
</dbReference>
<gene>
    <name evidence="15" type="ORF">CRV12_03185</name>
</gene>
<evidence type="ECO:0000256" key="12">
    <source>
        <dbReference type="SAM" id="Coils"/>
    </source>
</evidence>
<keyword evidence="2" id="KW-1003">Cell membrane</keyword>
<dbReference type="InterPro" id="IPR027304">
    <property type="entry name" value="Trigger_fact/SurA_dom_sf"/>
</dbReference>
<dbReference type="OrthoDB" id="9812372at2"/>
<evidence type="ECO:0000256" key="6">
    <source>
        <dbReference type="ARBA" id="ARBA00023136"/>
    </source>
</evidence>
<dbReference type="NCBIfam" id="NF008054">
    <property type="entry name" value="PRK10788.1"/>
    <property type="match status" value="1"/>
</dbReference>
<dbReference type="PROSITE" id="PS01096">
    <property type="entry name" value="PPIC_PPIASE_1"/>
    <property type="match status" value="1"/>
</dbReference>
<evidence type="ECO:0000256" key="4">
    <source>
        <dbReference type="ARBA" id="ARBA00022692"/>
    </source>
</evidence>
<evidence type="ECO:0000256" key="7">
    <source>
        <dbReference type="ARBA" id="ARBA00023186"/>
    </source>
</evidence>
<dbReference type="RefSeq" id="WP_136131222.1">
    <property type="nucleotide sequence ID" value="NZ_PDKT01000005.1"/>
</dbReference>
<dbReference type="PANTHER" id="PTHR47529:SF1">
    <property type="entry name" value="PERIPLASMIC CHAPERONE PPID"/>
    <property type="match status" value="1"/>
</dbReference>
<evidence type="ECO:0000256" key="3">
    <source>
        <dbReference type="ARBA" id="ARBA00022519"/>
    </source>
</evidence>
<keyword evidence="12" id="KW-0175">Coiled coil</keyword>
<dbReference type="Gene3D" id="3.10.50.40">
    <property type="match status" value="1"/>
</dbReference>
<name>A0A2P5SZD6_9GAMM</name>
<dbReference type="PROSITE" id="PS50198">
    <property type="entry name" value="PPIC_PPIASE_2"/>
    <property type="match status" value="1"/>
</dbReference>
<accession>A0A2P5SZD6</accession>
<dbReference type="InterPro" id="IPR046357">
    <property type="entry name" value="PPIase_dom_sf"/>
</dbReference>
<feature type="coiled-coil region" evidence="12">
    <location>
        <begin position="193"/>
        <end position="220"/>
    </location>
</feature>
<comment type="caution">
    <text evidence="15">The sequence shown here is derived from an EMBL/GenBank/DDBJ whole genome shotgun (WGS) entry which is preliminary data.</text>
</comment>
<feature type="transmembrane region" description="Helical" evidence="13">
    <location>
        <begin position="12"/>
        <end position="35"/>
    </location>
</feature>
<keyword evidence="4 13" id="KW-0812">Transmembrane</keyword>
<protein>
    <recommendedName>
        <fullName evidence="9">Periplasmic chaperone PpiD</fullName>
    </recommendedName>
    <alternativeName>
        <fullName evidence="10">Periplasmic folding chaperone</fullName>
    </alternativeName>
</protein>
<dbReference type="InterPro" id="IPR000297">
    <property type="entry name" value="PPIase_PpiC"/>
</dbReference>
<evidence type="ECO:0000259" key="14">
    <source>
        <dbReference type="PROSITE" id="PS50198"/>
    </source>
</evidence>
<dbReference type="PANTHER" id="PTHR47529">
    <property type="entry name" value="PEPTIDYL-PROLYL CIS-TRANS ISOMERASE D"/>
    <property type="match status" value="1"/>
</dbReference>
<evidence type="ECO:0000256" key="5">
    <source>
        <dbReference type="ARBA" id="ARBA00022989"/>
    </source>
</evidence>
<dbReference type="AlphaFoldDB" id="A0A2P5SZD6"/>
<evidence type="ECO:0000256" key="13">
    <source>
        <dbReference type="SAM" id="Phobius"/>
    </source>
</evidence>
<keyword evidence="3" id="KW-0997">Cell inner membrane</keyword>
<feature type="domain" description="PpiC" evidence="14">
    <location>
        <begin position="228"/>
        <end position="355"/>
    </location>
</feature>
<sequence>MIGSIRTLFNSITIKIILGITILLFILTGIGSYVINDHKDYIAKVNGQKITNTEFDQAFNDEIDHQQQILGDNFKYIIKNDFYLNKIRQQALMYLVDKSLLSNYANNLNLRISDDQLKQVIFNQQYFQINGKFDNTQYKNVINKIGLTVDQYIELLRKELSIQQLVNIIVNSDFILPGEIKKLANLIFQKRSIRKATINVNKLEKQQNTTDDEIEQYYRQYKDRFMIPEKFRISYIKLNADNIKTIVNESDIKNWYNNNKFKYNISGRNHYKIIQTKTENDAKYVLDKLKSGMPFSELAKKISVDPISAQKGGDIGWIKFADIPKEIKNSHLNKKGQISDIIKLSKGFLIVYLEDTIPNKSTPLSKVHDNILNQIKKENIQNIFDKLNKKISITALNNRDSLKDVEIATGSKIVKTNWFSIDNMPKEIDYSAIMDILYKGNISTGINSDVIKLDDYHSIVIHIDEHKQKEIKPIKQVKLQIITMLKKDKAKQQAKLQANQLINAMDTQKELNIAGIPLTKSKIISRNSQDPIDQRAFDLPSPDKGKYSWGIAEDAKGNVVIIMLNKIVPYHVSQDTIENLTKIFIKNNSEIILKTLVSNLSKNAKIKYNL</sequence>
<evidence type="ECO:0000256" key="11">
    <source>
        <dbReference type="PROSITE-ProRule" id="PRU00278"/>
    </source>
</evidence>
<dbReference type="InterPro" id="IPR023058">
    <property type="entry name" value="PPIase_PpiC_CS"/>
</dbReference>
<evidence type="ECO:0000256" key="8">
    <source>
        <dbReference type="ARBA" id="ARBA00038408"/>
    </source>
</evidence>
<keyword evidence="11" id="KW-0697">Rotamase</keyword>
<dbReference type="Gene3D" id="1.10.4030.10">
    <property type="entry name" value="Porin chaperone SurA, peptide-binding domain"/>
    <property type="match status" value="1"/>
</dbReference>
<dbReference type="InterPro" id="IPR052029">
    <property type="entry name" value="PpiD_chaperone"/>
</dbReference>
<comment type="similarity">
    <text evidence="8">Belongs to the PpiD chaperone family.</text>
</comment>
<organism evidence="15 16">
    <name type="scientific">Candidatus Pantoea edessiphila</name>
    <dbReference type="NCBI Taxonomy" id="2044610"/>
    <lineage>
        <taxon>Bacteria</taxon>
        <taxon>Pseudomonadati</taxon>
        <taxon>Pseudomonadota</taxon>
        <taxon>Gammaproteobacteria</taxon>
        <taxon>Enterobacterales</taxon>
        <taxon>Erwiniaceae</taxon>
        <taxon>Pantoea</taxon>
    </lineage>
</organism>
<keyword evidence="5 13" id="KW-1133">Transmembrane helix</keyword>
<evidence type="ECO:0000256" key="1">
    <source>
        <dbReference type="ARBA" id="ARBA00004382"/>
    </source>
</evidence>
<evidence type="ECO:0000256" key="2">
    <source>
        <dbReference type="ARBA" id="ARBA00022475"/>
    </source>
</evidence>
<evidence type="ECO:0000256" key="10">
    <source>
        <dbReference type="ARBA" id="ARBA00042775"/>
    </source>
</evidence>
<evidence type="ECO:0000256" key="9">
    <source>
        <dbReference type="ARBA" id="ARBA00040743"/>
    </source>
</evidence>
<evidence type="ECO:0000313" key="16">
    <source>
        <dbReference type="Proteomes" id="UP000296153"/>
    </source>
</evidence>
<keyword evidence="11 15" id="KW-0413">Isomerase</keyword>
<dbReference type="SUPFAM" id="SSF109998">
    <property type="entry name" value="Triger factor/SurA peptide-binding domain-like"/>
    <property type="match status" value="1"/>
</dbReference>
<reference evidence="15 16" key="1">
    <citation type="journal article" date="2018" name="Genome Biol. Evol.">
        <title>Cladogenesis and Genomic Streamlining in Extracellular Endosymbionts of Tropical Stink Bugs.</title>
        <authorList>
            <person name="Otero-Bravo A."/>
            <person name="Goffredi S."/>
            <person name="Sabree Z.L."/>
        </authorList>
    </citation>
    <scope>NUCLEOTIDE SEQUENCE [LARGE SCALE GENOMIC DNA]</scope>
    <source>
        <strain evidence="15 16">SoEE</strain>
    </source>
</reference>
<dbReference type="Pfam" id="PF13624">
    <property type="entry name" value="SurA_N_3"/>
    <property type="match status" value="1"/>
</dbReference>
<dbReference type="GO" id="GO:0003755">
    <property type="term" value="F:peptidyl-prolyl cis-trans isomerase activity"/>
    <property type="evidence" value="ECO:0007669"/>
    <property type="project" value="UniProtKB-KW"/>
</dbReference>
<dbReference type="Pfam" id="PF00639">
    <property type="entry name" value="Rotamase"/>
    <property type="match status" value="1"/>
</dbReference>
<keyword evidence="6 13" id="KW-0472">Membrane</keyword>